<dbReference type="STRING" id="575540.Isop_1806"/>
<accession>E8R1H1</accession>
<evidence type="ECO:0000256" key="6">
    <source>
        <dbReference type="SAM" id="MobiDB-lite"/>
    </source>
</evidence>
<dbReference type="InterPro" id="IPR047589">
    <property type="entry name" value="DUF11_rpt"/>
</dbReference>
<keyword evidence="1" id="KW-0645">Protease</keyword>
<reference evidence="8 9" key="2">
    <citation type="journal article" date="2011" name="Stand. Genomic Sci.">
        <title>Complete genome sequence of Isosphaera pallida type strain (IS1B).</title>
        <authorList>
            <consortium name="US DOE Joint Genome Institute (JGI-PGF)"/>
            <person name="Goker M."/>
            <person name="Cleland D."/>
            <person name="Saunders E."/>
            <person name="Lapidus A."/>
            <person name="Nolan M."/>
            <person name="Lucas S."/>
            <person name="Hammon N."/>
            <person name="Deshpande S."/>
            <person name="Cheng J.F."/>
            <person name="Tapia R."/>
            <person name="Han C."/>
            <person name="Goodwin L."/>
            <person name="Pitluck S."/>
            <person name="Liolios K."/>
            <person name="Pagani I."/>
            <person name="Ivanova N."/>
            <person name="Mavromatis K."/>
            <person name="Pati A."/>
            <person name="Chen A."/>
            <person name="Palaniappan K."/>
            <person name="Land M."/>
            <person name="Hauser L."/>
            <person name="Chang Y.J."/>
            <person name="Jeffries C.D."/>
            <person name="Detter J.C."/>
            <person name="Beck B."/>
            <person name="Woyke T."/>
            <person name="Bristow J."/>
            <person name="Eisen J.A."/>
            <person name="Markowitz V."/>
            <person name="Hugenholtz P."/>
            <person name="Kyrpides N.C."/>
            <person name="Klenk H.P."/>
        </authorList>
    </citation>
    <scope>NUCLEOTIDE SEQUENCE [LARGE SCALE GENOMIC DNA]</scope>
    <source>
        <strain evidence="9">ATCC 43644 / DSM 9630 / IS1B</strain>
    </source>
</reference>
<dbReference type="InterPro" id="IPR001434">
    <property type="entry name" value="OmcB-like_DUF11"/>
</dbReference>
<dbReference type="Pfam" id="PF03160">
    <property type="entry name" value="Calx-beta"/>
    <property type="match status" value="1"/>
</dbReference>
<reference key="1">
    <citation type="submission" date="2010-11" db="EMBL/GenBank/DDBJ databases">
        <title>The complete sequence of chromosome of Isophaera pallida ATCC 43644.</title>
        <authorList>
            <consortium name="US DOE Joint Genome Institute (JGI-PGF)"/>
            <person name="Lucas S."/>
            <person name="Copeland A."/>
            <person name="Lapidus A."/>
            <person name="Bruce D."/>
            <person name="Goodwin L."/>
            <person name="Pitluck S."/>
            <person name="Kyrpides N."/>
            <person name="Mavromatis K."/>
            <person name="Pagani I."/>
            <person name="Ivanova N."/>
            <person name="Saunders E."/>
            <person name="Brettin T."/>
            <person name="Detter J.C."/>
            <person name="Han C."/>
            <person name="Tapia R."/>
            <person name="Land M."/>
            <person name="Hauser L."/>
            <person name="Markowitz V."/>
            <person name="Cheng J.-F."/>
            <person name="Hugenholtz P."/>
            <person name="Woyke T."/>
            <person name="Wu D."/>
            <person name="Eisen J.A."/>
        </authorList>
    </citation>
    <scope>NUCLEOTIDE SEQUENCE</scope>
    <source>
        <strain>ATCC 43644</strain>
    </source>
</reference>
<keyword evidence="4" id="KW-0378">Hydrolase</keyword>
<dbReference type="Pfam" id="PF01345">
    <property type="entry name" value="DUF11"/>
    <property type="match status" value="1"/>
</dbReference>
<dbReference type="PROSITE" id="PS51829">
    <property type="entry name" value="P_HOMO_B"/>
    <property type="match status" value="2"/>
</dbReference>
<keyword evidence="5" id="KW-0106">Calcium</keyword>
<keyword evidence="2" id="KW-0732">Signal</keyword>
<sequence>MRFGLFRGASRRAWRPVTRRADRFRLFAKPEAFETRQLLTVFVVKSLSGNVADQNSLPWAIQQANNTPGFDEIVFDIPGDGPHTITLTTPLPTITERVAINAFTQAGAQPNTLEFGNNMIPGVILRGPGVGVGAGFRFQGEEASGSILQGFSIANFQDGVAIQGASNVAVLGNLIGVDGNIGRDGVLINQTANRVVIGAPSPAARNVIGGAGRHGLNVAGFQAVIQNNYIGVGRDGTTPRPNQGDGLNLTGGEILVGGLLPGQGNVISANTGRGIFVGPAIVVDTIASFIPESEPVPVPDADANGPGVLEVPIFVDEGGDIINLAVSLELEHPRSQDLRLTLIGPDGTEILLANQRGDGPDNYFFVTFAEGGAPLPPAGVPLDILGIYQPEQSLAEFVGRPVRGNYILRIEDLVPGEEALLGLFRWELNLTRRVSDNTIQNNTIGTDVLGVLDRGNGGFGVVLSGATNTVLGDPAGQAGNLISGNNNGGVLVTGASAANNRILGNTIGTNRAGNAPLGSLGVGVSVVNAANTIIGAPGAGNLIAGNAGSGVQVTGASATNTTILANIIGASRDGTVAVPNGGVGVLIESATATILGAPGAGNLIAGNTQQGVVTRNDQATVIQANRIGLSAAGVTAIPNGGDGLLIDGSAGLVVGGTSPAFGNVISGNNGNGVALANRSTPQAATVASPDTGLAIPDNPASTGGPTEPPVVASLTLDPDAFPGVFTAARVRVQINHSFVSDLRLTLVTPSGDRILLMNRRGGDAVNMNVLFDPTASQPIATQTRPAGSPLNGTFRPEGNLAVLVGRAMAGEYRLEIVDLAAQNVGTLVNFQLEFNFTRFNTDAVLQNNTIGLDPTGVVPVPNTGNGVRINGMSGATILENLISGNFGSGILLAQAPGLNDLGVRVEANRIGVGSDGVSSRGNRRHGVEIQSTFGHQIVGNTIAGNLLDGVNVTGDPGPSARPVTIQGNQIGLPTAPNQQNGVFLNGARRVLIGGEAPGQGNVIQSNNLNGVATVNNAINNQIIGNRIFGNIQGLPIDLNSDGVTPLEIAAAPTLTQVLTSSGQTLFSGSFQGVPNGVYRVEFFADDQPFPSVFGDARFLLGSVELVADATGVVTFDQVAIPNPENLGPYYTASATLRTGGTTQFGATFPQLTADIATTFRNLPTSVTIGQTFTYDIVVTNLGNDTAASVFLFHRPPANVQVLGQPTILVPPNGAVAAFTNGNVVGVIPTLAPGAEFVLRVQARVSAFVAPTVLTATATSNELDPSLDPPGNNTGTSQLVIDAEASAFQFAQAQVSVAENVAGGLLTIEVQRVGGTAGQATVQVAVVGGTAVLGVDFAGPALATLTFADGQASQTLIFTIVNNTLVDGDRTIVLQLANPSIGNLGDLALLTITIVDDDGNTGGGAGGPPTGGGTTLGRLLNFPGQVFGVGQGRILNGFIVDLPANFNLGAVSLASFSLMAPGNDGLPGTNDDQAIPLTSIRPIPGTRQIYVTTAQPFSLDRAHTLIIDGELAGDAVNDFVATLFFTETPVVAAPVFPPVLPDPQPIPAPAPPVVPTPNQPVRPADTQRRRPRLGRVGQLNYAPLRPTNPQLQRRPNARRGGFRPRG</sequence>
<dbReference type="GO" id="GO:0016020">
    <property type="term" value="C:membrane"/>
    <property type="evidence" value="ECO:0007669"/>
    <property type="project" value="InterPro"/>
</dbReference>
<evidence type="ECO:0000256" key="1">
    <source>
        <dbReference type="ARBA" id="ARBA00022670"/>
    </source>
</evidence>
<dbReference type="OrthoDB" id="221462at2"/>
<dbReference type="GO" id="GO:0006508">
    <property type="term" value="P:proteolysis"/>
    <property type="evidence" value="ECO:0007669"/>
    <property type="project" value="UniProtKB-KW"/>
</dbReference>
<feature type="region of interest" description="Disordered" evidence="6">
    <location>
        <begin position="1546"/>
        <end position="1605"/>
    </location>
</feature>
<dbReference type="InterPro" id="IPR051550">
    <property type="entry name" value="SCF-Subunits/Alg-Epimerases"/>
</dbReference>
<dbReference type="Gene3D" id="2.60.40.2030">
    <property type="match status" value="1"/>
</dbReference>
<dbReference type="NCBIfam" id="TIGR01451">
    <property type="entry name" value="B_ant_repeat"/>
    <property type="match status" value="1"/>
</dbReference>
<evidence type="ECO:0000259" key="7">
    <source>
        <dbReference type="PROSITE" id="PS51829"/>
    </source>
</evidence>
<dbReference type="InterPro" id="IPR012334">
    <property type="entry name" value="Pectin_lyas_fold"/>
</dbReference>
<evidence type="ECO:0000256" key="4">
    <source>
        <dbReference type="ARBA" id="ARBA00022801"/>
    </source>
</evidence>
<dbReference type="SUPFAM" id="SSF141072">
    <property type="entry name" value="CalX-like"/>
    <property type="match status" value="1"/>
</dbReference>
<keyword evidence="3" id="KW-0677">Repeat</keyword>
<dbReference type="SUPFAM" id="SSF51126">
    <property type="entry name" value="Pectin lyase-like"/>
    <property type="match status" value="2"/>
</dbReference>
<dbReference type="Proteomes" id="UP000008631">
    <property type="component" value="Chromosome"/>
</dbReference>
<proteinExistence type="predicted"/>
<dbReference type="SMART" id="SM00710">
    <property type="entry name" value="PbH1"/>
    <property type="match status" value="12"/>
</dbReference>
<dbReference type="EMBL" id="CP002353">
    <property type="protein sequence ID" value="ADV62388.1"/>
    <property type="molecule type" value="Genomic_DNA"/>
</dbReference>
<feature type="compositionally biased region" description="Pro residues" evidence="6">
    <location>
        <begin position="1546"/>
        <end position="1559"/>
    </location>
</feature>
<evidence type="ECO:0000256" key="3">
    <source>
        <dbReference type="ARBA" id="ARBA00022737"/>
    </source>
</evidence>
<feature type="domain" description="P/Homo B" evidence="7">
    <location>
        <begin position="277"/>
        <end position="436"/>
    </location>
</feature>
<feature type="domain" description="P/Homo B" evidence="7">
    <location>
        <begin position="679"/>
        <end position="844"/>
    </location>
</feature>
<dbReference type="InterPro" id="IPR008979">
    <property type="entry name" value="Galactose-bd-like_sf"/>
</dbReference>
<dbReference type="eggNOG" id="COG4935">
    <property type="taxonomic scope" value="Bacteria"/>
</dbReference>
<dbReference type="Gene3D" id="2.60.120.260">
    <property type="entry name" value="Galactose-binding domain-like"/>
    <property type="match status" value="2"/>
</dbReference>
<dbReference type="Pfam" id="PF13229">
    <property type="entry name" value="Beta_helix"/>
    <property type="match status" value="1"/>
</dbReference>
<dbReference type="GO" id="GO:0004252">
    <property type="term" value="F:serine-type endopeptidase activity"/>
    <property type="evidence" value="ECO:0007669"/>
    <property type="project" value="InterPro"/>
</dbReference>
<dbReference type="SMART" id="SM00237">
    <property type="entry name" value="Calx_beta"/>
    <property type="match status" value="1"/>
</dbReference>
<evidence type="ECO:0000313" key="9">
    <source>
        <dbReference type="Proteomes" id="UP000008631"/>
    </source>
</evidence>
<dbReference type="HOGENOM" id="CLU_244099_0_0_0"/>
<dbReference type="GO" id="GO:0007154">
    <property type="term" value="P:cell communication"/>
    <property type="evidence" value="ECO:0007669"/>
    <property type="project" value="InterPro"/>
</dbReference>
<dbReference type="InterPro" id="IPR039448">
    <property type="entry name" value="Beta_helix"/>
</dbReference>
<dbReference type="InterPro" id="IPR011050">
    <property type="entry name" value="Pectin_lyase_fold/virulence"/>
</dbReference>
<dbReference type="PANTHER" id="PTHR22990:SF15">
    <property type="entry name" value="F-BOX ONLY PROTEIN 10"/>
    <property type="match status" value="1"/>
</dbReference>
<gene>
    <name evidence="8" type="ordered locus">Isop_1806</name>
</gene>
<dbReference type="KEGG" id="ipa:Isop_1806"/>
<evidence type="ECO:0000313" key="8">
    <source>
        <dbReference type="EMBL" id="ADV62388.1"/>
    </source>
</evidence>
<organism evidence="8 9">
    <name type="scientific">Isosphaera pallida (strain ATCC 43644 / DSM 9630 / IS1B)</name>
    <dbReference type="NCBI Taxonomy" id="575540"/>
    <lineage>
        <taxon>Bacteria</taxon>
        <taxon>Pseudomonadati</taxon>
        <taxon>Planctomycetota</taxon>
        <taxon>Planctomycetia</taxon>
        <taxon>Isosphaerales</taxon>
        <taxon>Isosphaeraceae</taxon>
        <taxon>Isosphaera</taxon>
    </lineage>
</organism>
<feature type="compositionally biased region" description="Basic residues" evidence="6">
    <location>
        <begin position="1594"/>
        <end position="1605"/>
    </location>
</feature>
<dbReference type="RefSeq" id="WP_013564676.1">
    <property type="nucleotide sequence ID" value="NC_014962.1"/>
</dbReference>
<dbReference type="PANTHER" id="PTHR22990">
    <property type="entry name" value="F-BOX ONLY PROTEIN"/>
    <property type="match status" value="1"/>
</dbReference>
<dbReference type="InParanoid" id="E8R1H1"/>
<protein>
    <submittedName>
        <fullName evidence="8">Conserved repeat domain protein</fullName>
    </submittedName>
</protein>
<dbReference type="SUPFAM" id="SSF49785">
    <property type="entry name" value="Galactose-binding domain-like"/>
    <property type="match status" value="2"/>
</dbReference>
<dbReference type="InterPro" id="IPR002884">
    <property type="entry name" value="P_dom"/>
</dbReference>
<evidence type="ECO:0000256" key="5">
    <source>
        <dbReference type="ARBA" id="ARBA00022837"/>
    </source>
</evidence>
<evidence type="ECO:0000256" key="2">
    <source>
        <dbReference type="ARBA" id="ARBA00022729"/>
    </source>
</evidence>
<keyword evidence="9" id="KW-1185">Reference proteome</keyword>
<dbReference type="Gene3D" id="2.160.20.10">
    <property type="entry name" value="Single-stranded right-handed beta-helix, Pectin lyase-like"/>
    <property type="match status" value="1"/>
</dbReference>
<dbReference type="InterPro" id="IPR003644">
    <property type="entry name" value="Calx_beta"/>
</dbReference>
<name>E8R1H1_ISOPI</name>
<dbReference type="InterPro" id="IPR006626">
    <property type="entry name" value="PbH1"/>
</dbReference>
<dbReference type="InterPro" id="IPR038081">
    <property type="entry name" value="CalX-like_sf"/>
</dbReference>
<dbReference type="Pfam" id="PF01483">
    <property type="entry name" value="P_proprotein"/>
    <property type="match status" value="2"/>
</dbReference>